<organism evidence="3 4">
    <name type="scientific">Chitinophaga terrae</name>
    <name type="common">ex Kim and Jung 2007</name>
    <dbReference type="NCBI Taxonomy" id="408074"/>
    <lineage>
        <taxon>Bacteria</taxon>
        <taxon>Pseudomonadati</taxon>
        <taxon>Bacteroidota</taxon>
        <taxon>Chitinophagia</taxon>
        <taxon>Chitinophagales</taxon>
        <taxon>Chitinophagaceae</taxon>
        <taxon>Chitinophaga</taxon>
    </lineage>
</organism>
<reference evidence="4" key="1">
    <citation type="submission" date="2016-10" db="EMBL/GenBank/DDBJ databases">
        <authorList>
            <person name="Varghese N."/>
            <person name="Submissions S."/>
        </authorList>
    </citation>
    <scope>NUCLEOTIDE SEQUENCE [LARGE SCALE GENOMIC DNA]</scope>
    <source>
        <strain evidence="4">DSM 23920</strain>
    </source>
</reference>
<dbReference type="InterPro" id="IPR011051">
    <property type="entry name" value="RmlC_Cupin_sf"/>
</dbReference>
<dbReference type="EMBL" id="FNRL01000021">
    <property type="protein sequence ID" value="SEA90503.1"/>
    <property type="molecule type" value="Genomic_DNA"/>
</dbReference>
<evidence type="ECO:0000256" key="1">
    <source>
        <dbReference type="ARBA" id="ARBA00022723"/>
    </source>
</evidence>
<keyword evidence="1" id="KW-0479">Metal-binding</keyword>
<dbReference type="AlphaFoldDB" id="A0A1H4EZM1"/>
<keyword evidence="4" id="KW-1185">Reference proteome</keyword>
<sequence length="567" mass="64053">MTHRSTPSSLCSIKQQKIGYRIAPTHYHPITINTDYQSLASWIIQQPIVVIDGYTGVDWEGIQSALSDILTEQGIRFKWYDIGKLQKSTAVLEQQLAPFMGGDAHWGSICPLGMADLYPQTNLHLHPDFDQHIIIGPGAALFHTSAPVIYAEHSKLTLDLSDPEAFKRFYYIDRVIYNEHKAAIRDRIKIMIDATSVSRPAWVWRKELNAAIDQLLTQPIRLLPWFAPGPWGGQWLKAKIDGLPQSVPNYAWGFELVAPESMLLIDNGKATFGLPFEWLMYDWQQAILGRHAAIFGSYFPIRFDFLDTIDGGHLSIQCHPSQKFIQKQYNEPIAQDETYYILEAAPGATVFLGLRPGVDTGLFRQELTESAATNKPVAIGDFVQEHPSAKHDLFLIPNGAVHSAGKGNLVLEISATPYLYTFKMYDWLRPNLDGELRPISIEEAFANLRPGYTSEELVARPRTVETGNDWQITELPTHPQHFYNIRRLEFDSSIEVTTDNRCLMMILVEGESIRANGAVYNYLESFVNPAAVSRVTLTNNGSTRAYVLMVTLKDDHPVYHRLPPVIM</sequence>
<proteinExistence type="predicted"/>
<dbReference type="InterPro" id="IPR014710">
    <property type="entry name" value="RmlC-like_jellyroll"/>
</dbReference>
<dbReference type="OrthoDB" id="9808275at2"/>
<keyword evidence="2" id="KW-0862">Zinc</keyword>
<evidence type="ECO:0000313" key="4">
    <source>
        <dbReference type="Proteomes" id="UP000199656"/>
    </source>
</evidence>
<dbReference type="RefSeq" id="WP_139170314.1">
    <property type="nucleotide sequence ID" value="NZ_BKAT01000020.1"/>
</dbReference>
<evidence type="ECO:0000256" key="2">
    <source>
        <dbReference type="ARBA" id="ARBA00022833"/>
    </source>
</evidence>
<evidence type="ECO:0000313" key="3">
    <source>
        <dbReference type="EMBL" id="SEA90503.1"/>
    </source>
</evidence>
<dbReference type="PANTHER" id="PTHR42742">
    <property type="entry name" value="TRANSCRIPTIONAL REPRESSOR MPRA"/>
    <property type="match status" value="1"/>
</dbReference>
<gene>
    <name evidence="3" type="ORF">SAMN05660909_04076</name>
</gene>
<name>A0A1H4EZM1_9BACT</name>
<dbReference type="SUPFAM" id="SSF51182">
    <property type="entry name" value="RmlC-like cupins"/>
    <property type="match status" value="1"/>
</dbReference>
<dbReference type="Gene3D" id="2.60.120.10">
    <property type="entry name" value="Jelly Rolls"/>
    <property type="match status" value="1"/>
</dbReference>
<keyword evidence="3" id="KW-0413">Isomerase</keyword>
<dbReference type="CDD" id="cd07010">
    <property type="entry name" value="cupin_PMI_type_I_N_bac"/>
    <property type="match status" value="1"/>
</dbReference>
<dbReference type="Proteomes" id="UP000199656">
    <property type="component" value="Unassembled WGS sequence"/>
</dbReference>
<dbReference type="STRING" id="408074.SAMN05660909_04076"/>
<dbReference type="PANTHER" id="PTHR42742:SF3">
    <property type="entry name" value="FRUCTOKINASE"/>
    <property type="match status" value="1"/>
</dbReference>
<dbReference type="InterPro" id="IPR051804">
    <property type="entry name" value="Carb_Metab_Reg_Kinase/Isom"/>
</dbReference>
<protein>
    <submittedName>
        <fullName evidence="3">Mannose-6-phosphate isomerase, class I</fullName>
    </submittedName>
</protein>
<dbReference type="GO" id="GO:0016853">
    <property type="term" value="F:isomerase activity"/>
    <property type="evidence" value="ECO:0007669"/>
    <property type="project" value="UniProtKB-KW"/>
</dbReference>
<dbReference type="GO" id="GO:0046872">
    <property type="term" value="F:metal ion binding"/>
    <property type="evidence" value="ECO:0007669"/>
    <property type="project" value="UniProtKB-KW"/>
</dbReference>
<accession>A0A1H4EZM1</accession>